<feature type="transmembrane region" description="Helical" evidence="9">
    <location>
        <begin position="12"/>
        <end position="32"/>
    </location>
</feature>
<dbReference type="InterPro" id="IPR007387">
    <property type="entry name" value="TRAP_DctQ"/>
</dbReference>
<evidence type="ECO:0000256" key="5">
    <source>
        <dbReference type="ARBA" id="ARBA00022692"/>
    </source>
</evidence>
<keyword evidence="6 9" id="KW-1133">Transmembrane helix</keyword>
<protein>
    <recommendedName>
        <fullName evidence="9">TRAP transporter small permease protein</fullName>
    </recommendedName>
</protein>
<keyword evidence="2 9" id="KW-0813">Transport</keyword>
<dbReference type="Pfam" id="PF04290">
    <property type="entry name" value="DctQ"/>
    <property type="match status" value="1"/>
</dbReference>
<gene>
    <name evidence="12" type="ORF">JHX88_13285</name>
    <name evidence="11" type="ORF">SAMN05421772_102249</name>
</gene>
<feature type="transmembrane region" description="Helical" evidence="9">
    <location>
        <begin position="44"/>
        <end position="62"/>
    </location>
</feature>
<keyword evidence="7 9" id="KW-0472">Membrane</keyword>
<keyword evidence="4 9" id="KW-0997">Cell inner membrane</keyword>
<name>A0AA45W263_9RHOB</name>
<dbReference type="AlphaFoldDB" id="A0AA45W263"/>
<dbReference type="Proteomes" id="UP001215549">
    <property type="component" value="Chromosome"/>
</dbReference>
<keyword evidence="5 9" id="KW-0812">Transmembrane</keyword>
<dbReference type="PANTHER" id="PTHR35011:SF2">
    <property type="entry name" value="2,3-DIKETO-L-GULONATE TRAP TRANSPORTER SMALL PERMEASE PROTEIN YIAM"/>
    <property type="match status" value="1"/>
</dbReference>
<evidence type="ECO:0000256" key="1">
    <source>
        <dbReference type="ARBA" id="ARBA00004429"/>
    </source>
</evidence>
<accession>A0AA45W263</accession>
<comment type="similarity">
    <text evidence="8 9">Belongs to the TRAP transporter small permease family.</text>
</comment>
<evidence type="ECO:0000313" key="11">
    <source>
        <dbReference type="EMBL" id="SIS64743.1"/>
    </source>
</evidence>
<sequence>MRLLLDQFEKLVCAVLLLLMTLLGFANVVVRYGTNQSLAATEELLTGGFVLLTVFGAAIAARRGEHLAVELVTNMLPAPLRRAVIVIATLLSVLLLAASVWFCWQLLLNQMGNGMRSYALGLPLWWYSAGLPFGFALVLIRYVQAALKGPARND</sequence>
<organism evidence="11 13">
    <name type="scientific">Paracoccus saliphilus</name>
    <dbReference type="NCBI Taxonomy" id="405559"/>
    <lineage>
        <taxon>Bacteria</taxon>
        <taxon>Pseudomonadati</taxon>
        <taxon>Pseudomonadota</taxon>
        <taxon>Alphaproteobacteria</taxon>
        <taxon>Rhodobacterales</taxon>
        <taxon>Paracoccaceae</taxon>
        <taxon>Paracoccus</taxon>
    </lineage>
</organism>
<evidence type="ECO:0000256" key="6">
    <source>
        <dbReference type="ARBA" id="ARBA00022989"/>
    </source>
</evidence>
<reference evidence="11 13" key="1">
    <citation type="submission" date="2017-01" db="EMBL/GenBank/DDBJ databases">
        <authorList>
            <person name="Varghese N."/>
            <person name="Submissions S."/>
        </authorList>
    </citation>
    <scope>NUCLEOTIDE SEQUENCE [LARGE SCALE GENOMIC DNA]</scope>
    <source>
        <strain evidence="11 13">DSM 18447</strain>
    </source>
</reference>
<evidence type="ECO:0000256" key="7">
    <source>
        <dbReference type="ARBA" id="ARBA00023136"/>
    </source>
</evidence>
<feature type="domain" description="Tripartite ATP-independent periplasmic transporters DctQ component" evidence="10">
    <location>
        <begin position="20"/>
        <end position="147"/>
    </location>
</feature>
<feature type="transmembrane region" description="Helical" evidence="9">
    <location>
        <begin position="83"/>
        <end position="104"/>
    </location>
</feature>
<evidence type="ECO:0000256" key="2">
    <source>
        <dbReference type="ARBA" id="ARBA00022448"/>
    </source>
</evidence>
<dbReference type="EMBL" id="CP067140">
    <property type="protein sequence ID" value="WCR01889.1"/>
    <property type="molecule type" value="Genomic_DNA"/>
</dbReference>
<dbReference type="GO" id="GO:0005886">
    <property type="term" value="C:plasma membrane"/>
    <property type="evidence" value="ECO:0007669"/>
    <property type="project" value="UniProtKB-SubCell"/>
</dbReference>
<dbReference type="RefSeq" id="WP_076523387.1">
    <property type="nucleotide sequence ID" value="NZ_CP067140.1"/>
</dbReference>
<evidence type="ECO:0000313" key="13">
    <source>
        <dbReference type="Proteomes" id="UP000186216"/>
    </source>
</evidence>
<comment type="function">
    <text evidence="9">Part of the tripartite ATP-independent periplasmic (TRAP) transport system.</text>
</comment>
<dbReference type="PANTHER" id="PTHR35011">
    <property type="entry name" value="2,3-DIKETO-L-GULONATE TRAP TRANSPORTER SMALL PERMEASE PROTEIN YIAM"/>
    <property type="match status" value="1"/>
</dbReference>
<dbReference type="GO" id="GO:0015740">
    <property type="term" value="P:C4-dicarboxylate transport"/>
    <property type="evidence" value="ECO:0007669"/>
    <property type="project" value="TreeGrafter"/>
</dbReference>
<dbReference type="Proteomes" id="UP000186216">
    <property type="component" value="Unassembled WGS sequence"/>
</dbReference>
<evidence type="ECO:0000256" key="3">
    <source>
        <dbReference type="ARBA" id="ARBA00022475"/>
    </source>
</evidence>
<feature type="transmembrane region" description="Helical" evidence="9">
    <location>
        <begin position="124"/>
        <end position="143"/>
    </location>
</feature>
<evidence type="ECO:0000256" key="4">
    <source>
        <dbReference type="ARBA" id="ARBA00022519"/>
    </source>
</evidence>
<reference evidence="12 14" key="2">
    <citation type="submission" date="2021-01" db="EMBL/GenBank/DDBJ databases">
        <title>Biogeographic distribution of Paracoccus.</title>
        <authorList>
            <person name="Hollensteiner J."/>
            <person name="Leineberger J."/>
            <person name="Brinkhoff T."/>
            <person name="Daniel R."/>
        </authorList>
    </citation>
    <scope>NUCLEOTIDE SEQUENCE [LARGE SCALE GENOMIC DNA]</scope>
    <source>
        <strain evidence="12 14">DSM 18447</strain>
    </source>
</reference>
<comment type="subcellular location">
    <subcellularLocation>
        <location evidence="1 9">Cell inner membrane</location>
        <topology evidence="1 9">Multi-pass membrane protein</topology>
    </subcellularLocation>
</comment>
<evidence type="ECO:0000313" key="12">
    <source>
        <dbReference type="EMBL" id="WCR01889.1"/>
    </source>
</evidence>
<dbReference type="GO" id="GO:0022857">
    <property type="term" value="F:transmembrane transporter activity"/>
    <property type="evidence" value="ECO:0007669"/>
    <property type="project" value="UniProtKB-UniRule"/>
</dbReference>
<evidence type="ECO:0000256" key="9">
    <source>
        <dbReference type="RuleBase" id="RU369079"/>
    </source>
</evidence>
<proteinExistence type="inferred from homology"/>
<evidence type="ECO:0000259" key="10">
    <source>
        <dbReference type="Pfam" id="PF04290"/>
    </source>
</evidence>
<dbReference type="EMBL" id="FTOU01000002">
    <property type="protein sequence ID" value="SIS64743.1"/>
    <property type="molecule type" value="Genomic_DNA"/>
</dbReference>
<keyword evidence="3" id="KW-1003">Cell membrane</keyword>
<evidence type="ECO:0000256" key="8">
    <source>
        <dbReference type="ARBA" id="ARBA00038436"/>
    </source>
</evidence>
<dbReference type="InterPro" id="IPR055348">
    <property type="entry name" value="DctQ"/>
</dbReference>
<keyword evidence="14" id="KW-1185">Reference proteome</keyword>
<comment type="subunit">
    <text evidence="9">The complex comprises the extracytoplasmic solute receptor protein and the two transmembrane proteins.</text>
</comment>
<evidence type="ECO:0000313" key="14">
    <source>
        <dbReference type="Proteomes" id="UP001215549"/>
    </source>
</evidence>